<reference evidence="9" key="1">
    <citation type="journal article" date="2019" name="Int. J. Syst. Evol. Microbiol.">
        <title>The Global Catalogue of Microorganisms (GCM) 10K type strain sequencing project: providing services to taxonomists for standard genome sequencing and annotation.</title>
        <authorList>
            <consortium name="The Broad Institute Genomics Platform"/>
            <consortium name="The Broad Institute Genome Sequencing Center for Infectious Disease"/>
            <person name="Wu L."/>
            <person name="Ma J."/>
        </authorList>
    </citation>
    <scope>NUCLEOTIDE SEQUENCE [LARGE SCALE GENOMIC DNA]</scope>
    <source>
        <strain evidence="9">NBRC 108730</strain>
    </source>
</reference>
<evidence type="ECO:0000256" key="3">
    <source>
        <dbReference type="ARBA" id="ARBA00012784"/>
    </source>
</evidence>
<comment type="cofactor">
    <cofactor evidence="1">
        <name>Zn(2+)</name>
        <dbReference type="ChEBI" id="CHEBI:29105"/>
    </cofactor>
</comment>
<keyword evidence="9" id="KW-1185">Reference proteome</keyword>
<evidence type="ECO:0000256" key="6">
    <source>
        <dbReference type="ARBA" id="ARBA00022833"/>
    </source>
</evidence>
<keyword evidence="4" id="KW-0479">Metal-binding</keyword>
<dbReference type="InterPro" id="IPR032466">
    <property type="entry name" value="Metal_Hydrolase"/>
</dbReference>
<dbReference type="InterPro" id="IPR006330">
    <property type="entry name" value="Ado/ade_deaminase"/>
</dbReference>
<dbReference type="Gene3D" id="3.20.20.140">
    <property type="entry name" value="Metal-dependent hydrolases"/>
    <property type="match status" value="1"/>
</dbReference>
<evidence type="ECO:0000256" key="5">
    <source>
        <dbReference type="ARBA" id="ARBA00022801"/>
    </source>
</evidence>
<feature type="domain" description="Adenosine deaminase" evidence="7">
    <location>
        <begin position="18"/>
        <end position="113"/>
    </location>
</feature>
<sequence>MFDGVSQPVISDLVRRAPKVLLHDHLDGGLRPATVIEPRRRAATRACRRTTPSRLGTWFREAADSGSLVRYLETFDHTVGVMQTADALARVASECAQDLAADGVVYAEPAVRP</sequence>
<keyword evidence="6" id="KW-0862">Zinc</keyword>
<dbReference type="Pfam" id="PF00962">
    <property type="entry name" value="A_deaminase"/>
    <property type="match status" value="1"/>
</dbReference>
<dbReference type="SUPFAM" id="SSF51556">
    <property type="entry name" value="Metallo-dependent hydrolases"/>
    <property type="match status" value="1"/>
</dbReference>
<protein>
    <recommendedName>
        <fullName evidence="3">adenosine deaminase</fullName>
        <ecNumber evidence="3">3.5.4.4</ecNumber>
    </recommendedName>
</protein>
<evidence type="ECO:0000256" key="2">
    <source>
        <dbReference type="ARBA" id="ARBA00006676"/>
    </source>
</evidence>
<keyword evidence="5" id="KW-0378">Hydrolase</keyword>
<name>A0ABQ6JM25_9ACTN</name>
<dbReference type="PANTHER" id="PTHR11409:SF43">
    <property type="entry name" value="ADENOSINE DEAMINASE"/>
    <property type="match status" value="1"/>
</dbReference>
<evidence type="ECO:0000313" key="8">
    <source>
        <dbReference type="EMBL" id="GMA88295.1"/>
    </source>
</evidence>
<dbReference type="EC" id="3.5.4.4" evidence="3"/>
<dbReference type="InterPro" id="IPR001365">
    <property type="entry name" value="A_deaminase_dom"/>
</dbReference>
<dbReference type="PANTHER" id="PTHR11409">
    <property type="entry name" value="ADENOSINE DEAMINASE"/>
    <property type="match status" value="1"/>
</dbReference>
<comment type="similarity">
    <text evidence="2">Belongs to the metallo-dependent hydrolases superfamily. Adenosine and AMP deaminases family.</text>
</comment>
<gene>
    <name evidence="8" type="ORF">GCM10025868_35450</name>
</gene>
<dbReference type="Proteomes" id="UP001157017">
    <property type="component" value="Unassembled WGS sequence"/>
</dbReference>
<proteinExistence type="inferred from homology"/>
<organism evidence="8 9">
    <name type="scientific">Angustibacter aerolatus</name>
    <dbReference type="NCBI Taxonomy" id="1162965"/>
    <lineage>
        <taxon>Bacteria</taxon>
        <taxon>Bacillati</taxon>
        <taxon>Actinomycetota</taxon>
        <taxon>Actinomycetes</taxon>
        <taxon>Kineosporiales</taxon>
        <taxon>Kineosporiaceae</taxon>
    </lineage>
</organism>
<dbReference type="EMBL" id="BSUZ01000001">
    <property type="protein sequence ID" value="GMA88295.1"/>
    <property type="molecule type" value="Genomic_DNA"/>
</dbReference>
<evidence type="ECO:0000259" key="7">
    <source>
        <dbReference type="Pfam" id="PF00962"/>
    </source>
</evidence>
<evidence type="ECO:0000256" key="4">
    <source>
        <dbReference type="ARBA" id="ARBA00022723"/>
    </source>
</evidence>
<comment type="caution">
    <text evidence="8">The sequence shown here is derived from an EMBL/GenBank/DDBJ whole genome shotgun (WGS) entry which is preliminary data.</text>
</comment>
<evidence type="ECO:0000313" key="9">
    <source>
        <dbReference type="Proteomes" id="UP001157017"/>
    </source>
</evidence>
<evidence type="ECO:0000256" key="1">
    <source>
        <dbReference type="ARBA" id="ARBA00001947"/>
    </source>
</evidence>
<accession>A0ABQ6JM25</accession>